<accession>A0A543NN59</accession>
<keyword evidence="1" id="KW-1133">Transmembrane helix</keyword>
<dbReference type="OrthoDB" id="569023at2"/>
<comment type="caution">
    <text evidence="2">The sequence shown here is derived from an EMBL/GenBank/DDBJ whole genome shotgun (WGS) entry which is preliminary data.</text>
</comment>
<gene>
    <name evidence="2" type="ORF">FHX37_3258</name>
</gene>
<organism evidence="2 3">
    <name type="scientific">Haloactinospora alba</name>
    <dbReference type="NCBI Taxonomy" id="405555"/>
    <lineage>
        <taxon>Bacteria</taxon>
        <taxon>Bacillati</taxon>
        <taxon>Actinomycetota</taxon>
        <taxon>Actinomycetes</taxon>
        <taxon>Streptosporangiales</taxon>
        <taxon>Nocardiopsidaceae</taxon>
        <taxon>Haloactinospora</taxon>
    </lineage>
</organism>
<keyword evidence="1" id="KW-0812">Transmembrane</keyword>
<dbReference type="AlphaFoldDB" id="A0A543NN59"/>
<name>A0A543NN59_9ACTN</name>
<keyword evidence="3" id="KW-1185">Reference proteome</keyword>
<keyword evidence="1" id="KW-0472">Membrane</keyword>
<proteinExistence type="predicted"/>
<feature type="transmembrane region" description="Helical" evidence="1">
    <location>
        <begin position="466"/>
        <end position="485"/>
    </location>
</feature>
<dbReference type="RefSeq" id="WP_141924644.1">
    <property type="nucleotide sequence ID" value="NZ_VFQC01000001.1"/>
</dbReference>
<evidence type="ECO:0000313" key="3">
    <source>
        <dbReference type="Proteomes" id="UP000317422"/>
    </source>
</evidence>
<dbReference type="EMBL" id="VFQC01000001">
    <property type="protein sequence ID" value="TQN33253.1"/>
    <property type="molecule type" value="Genomic_DNA"/>
</dbReference>
<feature type="transmembrane region" description="Helical" evidence="1">
    <location>
        <begin position="224"/>
        <end position="246"/>
    </location>
</feature>
<dbReference type="Proteomes" id="UP000317422">
    <property type="component" value="Unassembled WGS sequence"/>
</dbReference>
<feature type="transmembrane region" description="Helical" evidence="1">
    <location>
        <begin position="43"/>
        <end position="63"/>
    </location>
</feature>
<protein>
    <recommendedName>
        <fullName evidence="4">Secreted protein</fullName>
    </recommendedName>
</protein>
<sequence length="492" mass="52386">MKGSTARPDIADRHAARAVQRARAEGRMPETVGPRTTPSRIRILTLAALAAVAALFLVVTVSLSQARDGVNALGDSAGPRTIAAHDVYSALSDMEAQATTVLLMGDEHGLGRGRAEALRHYEQRRGDANHALAQAAQLASEGDADENDVRELMDGLGSYEQLVARARIHNDAAGEGAGALSGEALRRQREASTLMQEDLLPQASELMEDSRSAVTERYEDKRSAILSGAVWVVAAGAVATGILVWLHHYLSVRFRRRMNVPIAGAALAAAVLTLGPCAILVTEAQQLRTAKEDGLDPVLSLSQTRAVSTAIHADQNRYLLDPARGDVYEEEYLAGARRVLAVDAEGADGYADAVTRAVADGPDGVDASVGGFLGREARNPSTGSAESELAEVLEGYAAFQRSDQHLRGLVEDGRFRSAVEAHLDGKDSVSETFRSYDASVESLIASHRETFGDAVTAGERELAGRYWQVPAMAVAVGVLIVAGVYPRLAEYR</sequence>
<feature type="transmembrane region" description="Helical" evidence="1">
    <location>
        <begin position="258"/>
        <end position="281"/>
    </location>
</feature>
<evidence type="ECO:0000256" key="1">
    <source>
        <dbReference type="SAM" id="Phobius"/>
    </source>
</evidence>
<reference evidence="2 3" key="1">
    <citation type="submission" date="2019-06" db="EMBL/GenBank/DDBJ databases">
        <title>Sequencing the genomes of 1000 actinobacteria strains.</title>
        <authorList>
            <person name="Klenk H.-P."/>
        </authorList>
    </citation>
    <scope>NUCLEOTIDE SEQUENCE [LARGE SCALE GENOMIC DNA]</scope>
    <source>
        <strain evidence="2 3">DSM 45015</strain>
    </source>
</reference>
<evidence type="ECO:0008006" key="4">
    <source>
        <dbReference type="Google" id="ProtNLM"/>
    </source>
</evidence>
<evidence type="ECO:0000313" key="2">
    <source>
        <dbReference type="EMBL" id="TQN33253.1"/>
    </source>
</evidence>